<reference evidence="2" key="1">
    <citation type="submission" date="2021-02" db="EMBL/GenBank/DDBJ databases">
        <authorList>
            <person name="Nowell W R."/>
        </authorList>
    </citation>
    <scope>NUCLEOTIDE SEQUENCE</scope>
</reference>
<protein>
    <submittedName>
        <fullName evidence="2">Uncharacterized protein</fullName>
    </submittedName>
</protein>
<organism evidence="2 3">
    <name type="scientific">Rotaria magnacalcarata</name>
    <dbReference type="NCBI Taxonomy" id="392030"/>
    <lineage>
        <taxon>Eukaryota</taxon>
        <taxon>Metazoa</taxon>
        <taxon>Spiralia</taxon>
        <taxon>Gnathifera</taxon>
        <taxon>Rotifera</taxon>
        <taxon>Eurotatoria</taxon>
        <taxon>Bdelloidea</taxon>
        <taxon>Philodinida</taxon>
        <taxon>Philodinidae</taxon>
        <taxon>Rotaria</taxon>
    </lineage>
</organism>
<sequence length="260" mass="25696">MIEDQTSNKNFLFPSNSIMTILSGGRFAAAGTILQTYNSNGPGASATLSSASGPFTCGVLPDGSVQSYNSVTFIAIKSGGFTSAGTFLGGVAPSSDVCSAGCAIRVAAGIMLSTADLNGVMTLSINSIYISLGATLQLGTPGSSNGFKFSSAIILHIFGQMLFVASGGNIMLPPNSNFDIAAGGAFSSSISTNIQIFNPLTGLNIGSPQILGTSITGGTFTLSVGESGSFQLNGTAAAVSNNSSSNSTGGGSSNSTGSAS</sequence>
<evidence type="ECO:0000256" key="1">
    <source>
        <dbReference type="SAM" id="MobiDB-lite"/>
    </source>
</evidence>
<feature type="non-terminal residue" evidence="2">
    <location>
        <position position="1"/>
    </location>
</feature>
<gene>
    <name evidence="2" type="ORF">SMN809_LOCUS76174</name>
</gene>
<dbReference type="Proteomes" id="UP000676336">
    <property type="component" value="Unassembled WGS sequence"/>
</dbReference>
<accession>A0A8S3IPP6</accession>
<feature type="region of interest" description="Disordered" evidence="1">
    <location>
        <begin position="240"/>
        <end position="260"/>
    </location>
</feature>
<evidence type="ECO:0000313" key="3">
    <source>
        <dbReference type="Proteomes" id="UP000676336"/>
    </source>
</evidence>
<comment type="caution">
    <text evidence="2">The sequence shown here is derived from an EMBL/GenBank/DDBJ whole genome shotgun (WGS) entry which is preliminary data.</text>
</comment>
<name>A0A8S3IPP6_9BILA</name>
<dbReference type="AlphaFoldDB" id="A0A8S3IPP6"/>
<proteinExistence type="predicted"/>
<evidence type="ECO:0000313" key="2">
    <source>
        <dbReference type="EMBL" id="CAF5203441.1"/>
    </source>
</evidence>
<dbReference type="EMBL" id="CAJOBI010334209">
    <property type="protein sequence ID" value="CAF5203441.1"/>
    <property type="molecule type" value="Genomic_DNA"/>
</dbReference>